<evidence type="ECO:0000256" key="1">
    <source>
        <dbReference type="SAM" id="MobiDB-lite"/>
    </source>
</evidence>
<evidence type="ECO:0000313" key="3">
    <source>
        <dbReference type="EMBL" id="KAK1745754.1"/>
    </source>
</evidence>
<dbReference type="AlphaFoldDB" id="A0AAD9DH06"/>
<name>A0AAD9DH06_9STRA</name>
<gene>
    <name evidence="3" type="ORF">QTG54_003678</name>
</gene>
<dbReference type="SUPFAM" id="SSF47954">
    <property type="entry name" value="Cyclin-like"/>
    <property type="match status" value="1"/>
</dbReference>
<feature type="compositionally biased region" description="Low complexity" evidence="1">
    <location>
        <begin position="321"/>
        <end position="347"/>
    </location>
</feature>
<feature type="region of interest" description="Disordered" evidence="1">
    <location>
        <begin position="321"/>
        <end position="374"/>
    </location>
</feature>
<proteinExistence type="predicted"/>
<evidence type="ECO:0000313" key="4">
    <source>
        <dbReference type="Proteomes" id="UP001224775"/>
    </source>
</evidence>
<sequence>METTLRAFITLFKDSSSRWVEEDYPRGTTTDADGSFIPTGSLVYKMYKRVVFHTDETSSEMTFDCSSFSEYDYYDSEEEDFGVDDNGVIADGGVFREDEELAAEVLTTLLPSVSAHDSSLSSSSSPPSSSLMGAPHLLTYDTYQDWKTFPDTDERLLLQELSDRASSLLQREGCSDYTIQNYFQRLPGCCPRFPPSDQVTKEASAVFSSDSSSLPTPSGSTLPIDSKCRSIMMNWSFRVVEFSLLNHDGRHRQQLKARLLSRAFSYVDRICTKFEIANRDQYKLLTIVCLHLAAKVSGLLKSDAHVYDCYERFQRRCSDDTASTSASSSLSSSSPSTSSAEMSVESSQTIVPTPHSQDSVADSSLPLQQEQQQDQSEQSYSTEYIWLLSLHGLHSLCNDEFTMDEFKQMECTILQHGLDWRVSSVVALDWVDIYLELMVLRPPSLLLRCNDDENNNNTYGKNNFLTFTKAECDDIRDKTLTQSEYALKQPCFMTCAPSLLGLAAFLNVMKGYCSIGRSDCDLLLLSSIEGAIGFSIDYDDLYDMQVKMMFEHDDDDDECLV</sequence>
<dbReference type="Proteomes" id="UP001224775">
    <property type="component" value="Unassembled WGS sequence"/>
</dbReference>
<comment type="caution">
    <text evidence="3">The sequence shown here is derived from an EMBL/GenBank/DDBJ whole genome shotgun (WGS) entry which is preliminary data.</text>
</comment>
<dbReference type="EMBL" id="JATAAI010000005">
    <property type="protein sequence ID" value="KAK1745754.1"/>
    <property type="molecule type" value="Genomic_DNA"/>
</dbReference>
<accession>A0AAD9DH06</accession>
<feature type="domain" description="Cyclin N-terminal" evidence="2">
    <location>
        <begin position="224"/>
        <end position="297"/>
    </location>
</feature>
<dbReference type="Gene3D" id="1.10.472.10">
    <property type="entry name" value="Cyclin-like"/>
    <property type="match status" value="1"/>
</dbReference>
<keyword evidence="4" id="KW-1185">Reference proteome</keyword>
<dbReference type="InterPro" id="IPR036915">
    <property type="entry name" value="Cyclin-like_sf"/>
</dbReference>
<evidence type="ECO:0000259" key="2">
    <source>
        <dbReference type="Pfam" id="PF00134"/>
    </source>
</evidence>
<organism evidence="3 4">
    <name type="scientific">Skeletonema marinoi</name>
    <dbReference type="NCBI Taxonomy" id="267567"/>
    <lineage>
        <taxon>Eukaryota</taxon>
        <taxon>Sar</taxon>
        <taxon>Stramenopiles</taxon>
        <taxon>Ochrophyta</taxon>
        <taxon>Bacillariophyta</taxon>
        <taxon>Coscinodiscophyceae</taxon>
        <taxon>Thalassiosirophycidae</taxon>
        <taxon>Thalassiosirales</taxon>
        <taxon>Skeletonemataceae</taxon>
        <taxon>Skeletonema</taxon>
        <taxon>Skeletonema marinoi-dohrnii complex</taxon>
    </lineage>
</organism>
<dbReference type="Pfam" id="PF00134">
    <property type="entry name" value="Cyclin_N"/>
    <property type="match status" value="1"/>
</dbReference>
<protein>
    <recommendedName>
        <fullName evidence="2">Cyclin N-terminal domain-containing protein</fullName>
    </recommendedName>
</protein>
<dbReference type="InterPro" id="IPR006671">
    <property type="entry name" value="Cyclin_N"/>
</dbReference>
<feature type="compositionally biased region" description="Polar residues" evidence="1">
    <location>
        <begin position="348"/>
        <end position="361"/>
    </location>
</feature>
<reference evidence="3" key="1">
    <citation type="submission" date="2023-06" db="EMBL/GenBank/DDBJ databases">
        <title>Survivors Of The Sea: Transcriptome response of Skeletonema marinoi to long-term dormancy.</title>
        <authorList>
            <person name="Pinder M.I.M."/>
            <person name="Kourtchenko O."/>
            <person name="Robertson E.K."/>
            <person name="Larsson T."/>
            <person name="Maumus F."/>
            <person name="Osuna-Cruz C.M."/>
            <person name="Vancaester E."/>
            <person name="Stenow R."/>
            <person name="Vandepoele K."/>
            <person name="Ploug H."/>
            <person name="Bruchert V."/>
            <person name="Godhe A."/>
            <person name="Topel M."/>
        </authorList>
    </citation>
    <scope>NUCLEOTIDE SEQUENCE</scope>
    <source>
        <strain evidence="3">R05AC</strain>
    </source>
</reference>
<feature type="compositionally biased region" description="Low complexity" evidence="1">
    <location>
        <begin position="362"/>
        <end position="374"/>
    </location>
</feature>